<dbReference type="Proteomes" id="UP000479773">
    <property type="component" value="Unassembled WGS sequence"/>
</dbReference>
<dbReference type="Pfam" id="PF13340">
    <property type="entry name" value="DUF4096"/>
    <property type="match status" value="1"/>
</dbReference>
<evidence type="ECO:0000259" key="1">
    <source>
        <dbReference type="Pfam" id="PF13340"/>
    </source>
</evidence>
<name>A0A5M5Q740_BACFG</name>
<evidence type="ECO:0000313" key="4">
    <source>
        <dbReference type="Proteomes" id="UP000479773"/>
    </source>
</evidence>
<feature type="domain" description="Transposase DDE" evidence="2">
    <location>
        <begin position="70"/>
        <end position="145"/>
    </location>
</feature>
<feature type="domain" description="Insertion element IS402-like" evidence="1">
    <location>
        <begin position="2"/>
        <end position="45"/>
    </location>
</feature>
<accession>A0A5M5Q740</accession>
<organism evidence="3 4">
    <name type="scientific">Bacteroides fragilis</name>
    <dbReference type="NCBI Taxonomy" id="817"/>
    <lineage>
        <taxon>Bacteria</taxon>
        <taxon>Pseudomonadati</taxon>
        <taxon>Bacteroidota</taxon>
        <taxon>Bacteroidia</taxon>
        <taxon>Bacteroidales</taxon>
        <taxon>Bacteroidaceae</taxon>
        <taxon>Bacteroides</taxon>
    </lineage>
</organism>
<dbReference type="PANTHER" id="PTHR30007">
    <property type="entry name" value="PHP DOMAIN PROTEIN"/>
    <property type="match status" value="1"/>
</dbReference>
<dbReference type="InterPro" id="IPR025668">
    <property type="entry name" value="Tnp_DDE_dom"/>
</dbReference>
<dbReference type="AlphaFoldDB" id="A0A5M5Q740"/>
<reference evidence="3 4" key="1">
    <citation type="journal article" date="2019" name="Nat. Med.">
        <title>A library of human gut bacterial isolates paired with longitudinal multiomics data enables mechanistic microbiome research.</title>
        <authorList>
            <person name="Poyet M."/>
            <person name="Groussin M."/>
            <person name="Gibbons S.M."/>
            <person name="Avila-Pacheco J."/>
            <person name="Jiang X."/>
            <person name="Kearney S.M."/>
            <person name="Perrotta A.R."/>
            <person name="Berdy B."/>
            <person name="Zhao S."/>
            <person name="Lieberman T.D."/>
            <person name="Swanson P.K."/>
            <person name="Smith M."/>
            <person name="Roesemann S."/>
            <person name="Alexander J.E."/>
            <person name="Rich S.A."/>
            <person name="Livny J."/>
            <person name="Vlamakis H."/>
            <person name="Clish C."/>
            <person name="Bullock K."/>
            <person name="Deik A."/>
            <person name="Scott J."/>
            <person name="Pierce K.A."/>
            <person name="Xavier R.J."/>
            <person name="Alm E.J."/>
        </authorList>
    </citation>
    <scope>NUCLEOTIDE SEQUENCE [LARGE SCALE GENOMIC DNA]</scope>
    <source>
        <strain evidence="3 4">BIOML-A106</strain>
    </source>
</reference>
<gene>
    <name evidence="3" type="ORF">F3B44_25065</name>
</gene>
<evidence type="ECO:0000313" key="3">
    <source>
        <dbReference type="EMBL" id="KAA4744405.1"/>
    </source>
</evidence>
<comment type="caution">
    <text evidence="3">The sequence shown here is derived from an EMBL/GenBank/DDBJ whole genome shotgun (WGS) entry which is preliminary data.</text>
</comment>
<protein>
    <submittedName>
        <fullName evidence="3">Transposase</fullName>
    </submittedName>
</protein>
<proteinExistence type="predicted"/>
<dbReference type="EMBL" id="VWEQ01000119">
    <property type="protein sequence ID" value="KAA4744405.1"/>
    <property type="molecule type" value="Genomic_DNA"/>
</dbReference>
<dbReference type="InterPro" id="IPR025161">
    <property type="entry name" value="IS402-like_dom"/>
</dbReference>
<dbReference type="Pfam" id="PF13586">
    <property type="entry name" value="DDE_Tnp_1_2"/>
    <property type="match status" value="1"/>
</dbReference>
<dbReference type="PANTHER" id="PTHR30007:SF0">
    <property type="entry name" value="TRANSPOSASE"/>
    <property type="match status" value="1"/>
</dbReference>
<sequence>MTNAMLYLTKTACQWRMLLKEFGPWQTIYFYFRKWKLERVFEELMHHLRESVRKAFGKAISPIDSRTVKTSHHIDTLGIIPVVVIHTANILRPDAAKKFTVPSKRWIVDRTFSWFESFRRLSKDNEVLPETSQTMIYLTMIQMMLNRTK</sequence>
<evidence type="ECO:0000259" key="2">
    <source>
        <dbReference type="Pfam" id="PF13586"/>
    </source>
</evidence>